<proteinExistence type="predicted"/>
<dbReference type="Proteomes" id="UP000307440">
    <property type="component" value="Unassembled WGS sequence"/>
</dbReference>
<keyword evidence="3" id="KW-0540">Nuclease</keyword>
<accession>A0A5C3KGJ4</accession>
<evidence type="ECO:0000256" key="4">
    <source>
        <dbReference type="ARBA" id="ARBA00022759"/>
    </source>
</evidence>
<keyword evidence="2" id="KW-0548">Nucleotidyltransferase</keyword>
<evidence type="ECO:0000256" key="5">
    <source>
        <dbReference type="ARBA" id="ARBA00022801"/>
    </source>
</evidence>
<dbReference type="Pfam" id="PF17917">
    <property type="entry name" value="RT_RNaseH"/>
    <property type="match status" value="1"/>
</dbReference>
<evidence type="ECO:0000256" key="1">
    <source>
        <dbReference type="ARBA" id="ARBA00022679"/>
    </source>
</evidence>
<keyword evidence="9" id="KW-1185">Reference proteome</keyword>
<dbReference type="EMBL" id="ML210370">
    <property type="protein sequence ID" value="TFK18915.1"/>
    <property type="molecule type" value="Genomic_DNA"/>
</dbReference>
<evidence type="ECO:0000313" key="9">
    <source>
        <dbReference type="Proteomes" id="UP000307440"/>
    </source>
</evidence>
<evidence type="ECO:0000256" key="3">
    <source>
        <dbReference type="ARBA" id="ARBA00022722"/>
    </source>
</evidence>
<feature type="non-terminal residue" evidence="8">
    <location>
        <position position="63"/>
    </location>
</feature>
<sequence length="63" mass="7500">LVVIRACKQWKTDLTGVPFFVYTDHKTPENFQTQHDLSHHQACWMEFPLQYDTKSIYIKGEDN</sequence>
<name>A0A5C3KGJ4_COPMA</name>
<evidence type="ECO:0000313" key="8">
    <source>
        <dbReference type="EMBL" id="TFK18915.1"/>
    </source>
</evidence>
<keyword evidence="6" id="KW-0695">RNA-directed DNA polymerase</keyword>
<dbReference type="SUPFAM" id="SSF56672">
    <property type="entry name" value="DNA/RNA polymerases"/>
    <property type="match status" value="1"/>
</dbReference>
<dbReference type="AlphaFoldDB" id="A0A5C3KGJ4"/>
<keyword evidence="4" id="KW-0255">Endonuclease</keyword>
<evidence type="ECO:0000256" key="6">
    <source>
        <dbReference type="ARBA" id="ARBA00022918"/>
    </source>
</evidence>
<organism evidence="8 9">
    <name type="scientific">Coprinopsis marcescibilis</name>
    <name type="common">Agaric fungus</name>
    <name type="synonym">Psathyrella marcescibilis</name>
    <dbReference type="NCBI Taxonomy" id="230819"/>
    <lineage>
        <taxon>Eukaryota</taxon>
        <taxon>Fungi</taxon>
        <taxon>Dikarya</taxon>
        <taxon>Basidiomycota</taxon>
        <taxon>Agaricomycotina</taxon>
        <taxon>Agaricomycetes</taxon>
        <taxon>Agaricomycetidae</taxon>
        <taxon>Agaricales</taxon>
        <taxon>Agaricineae</taxon>
        <taxon>Psathyrellaceae</taxon>
        <taxon>Coprinopsis</taxon>
    </lineage>
</organism>
<dbReference type="InterPro" id="IPR043502">
    <property type="entry name" value="DNA/RNA_pol_sf"/>
</dbReference>
<evidence type="ECO:0000256" key="2">
    <source>
        <dbReference type="ARBA" id="ARBA00022695"/>
    </source>
</evidence>
<dbReference type="GO" id="GO:0004519">
    <property type="term" value="F:endonuclease activity"/>
    <property type="evidence" value="ECO:0007669"/>
    <property type="project" value="UniProtKB-KW"/>
</dbReference>
<dbReference type="STRING" id="230819.A0A5C3KGJ4"/>
<dbReference type="InterPro" id="IPR041373">
    <property type="entry name" value="RT_RNaseH"/>
</dbReference>
<dbReference type="GO" id="GO:0003964">
    <property type="term" value="F:RNA-directed DNA polymerase activity"/>
    <property type="evidence" value="ECO:0007669"/>
    <property type="project" value="UniProtKB-KW"/>
</dbReference>
<evidence type="ECO:0000259" key="7">
    <source>
        <dbReference type="Pfam" id="PF17917"/>
    </source>
</evidence>
<dbReference type="GO" id="GO:0016787">
    <property type="term" value="F:hydrolase activity"/>
    <property type="evidence" value="ECO:0007669"/>
    <property type="project" value="UniProtKB-KW"/>
</dbReference>
<dbReference type="OrthoDB" id="3268967at2759"/>
<feature type="non-terminal residue" evidence="8">
    <location>
        <position position="1"/>
    </location>
</feature>
<keyword evidence="5" id="KW-0378">Hydrolase</keyword>
<reference evidence="8 9" key="1">
    <citation type="journal article" date="2019" name="Nat. Ecol. Evol.">
        <title>Megaphylogeny resolves global patterns of mushroom evolution.</title>
        <authorList>
            <person name="Varga T."/>
            <person name="Krizsan K."/>
            <person name="Foldi C."/>
            <person name="Dima B."/>
            <person name="Sanchez-Garcia M."/>
            <person name="Sanchez-Ramirez S."/>
            <person name="Szollosi G.J."/>
            <person name="Szarkandi J.G."/>
            <person name="Papp V."/>
            <person name="Albert L."/>
            <person name="Andreopoulos W."/>
            <person name="Angelini C."/>
            <person name="Antonin V."/>
            <person name="Barry K.W."/>
            <person name="Bougher N.L."/>
            <person name="Buchanan P."/>
            <person name="Buyck B."/>
            <person name="Bense V."/>
            <person name="Catcheside P."/>
            <person name="Chovatia M."/>
            <person name="Cooper J."/>
            <person name="Damon W."/>
            <person name="Desjardin D."/>
            <person name="Finy P."/>
            <person name="Geml J."/>
            <person name="Haridas S."/>
            <person name="Hughes K."/>
            <person name="Justo A."/>
            <person name="Karasinski D."/>
            <person name="Kautmanova I."/>
            <person name="Kiss B."/>
            <person name="Kocsube S."/>
            <person name="Kotiranta H."/>
            <person name="LaButti K.M."/>
            <person name="Lechner B.E."/>
            <person name="Liimatainen K."/>
            <person name="Lipzen A."/>
            <person name="Lukacs Z."/>
            <person name="Mihaltcheva S."/>
            <person name="Morgado L.N."/>
            <person name="Niskanen T."/>
            <person name="Noordeloos M.E."/>
            <person name="Ohm R.A."/>
            <person name="Ortiz-Santana B."/>
            <person name="Ovrebo C."/>
            <person name="Racz N."/>
            <person name="Riley R."/>
            <person name="Savchenko A."/>
            <person name="Shiryaev A."/>
            <person name="Soop K."/>
            <person name="Spirin V."/>
            <person name="Szebenyi C."/>
            <person name="Tomsovsky M."/>
            <person name="Tulloss R.E."/>
            <person name="Uehling J."/>
            <person name="Grigoriev I.V."/>
            <person name="Vagvolgyi C."/>
            <person name="Papp T."/>
            <person name="Martin F.M."/>
            <person name="Miettinen O."/>
            <person name="Hibbett D.S."/>
            <person name="Nagy L.G."/>
        </authorList>
    </citation>
    <scope>NUCLEOTIDE SEQUENCE [LARGE SCALE GENOMIC DNA]</scope>
    <source>
        <strain evidence="8 9">CBS 121175</strain>
    </source>
</reference>
<gene>
    <name evidence="8" type="ORF">FA15DRAFT_555282</name>
</gene>
<keyword evidence="1" id="KW-0808">Transferase</keyword>
<feature type="domain" description="Reverse transcriptase RNase H-like" evidence="7">
    <location>
        <begin position="2"/>
        <end position="47"/>
    </location>
</feature>
<protein>
    <recommendedName>
        <fullName evidence="7">Reverse transcriptase RNase H-like domain-containing protein</fullName>
    </recommendedName>
</protein>